<dbReference type="HOGENOM" id="CLU_035066_0_0_1"/>
<dbReference type="GeneID" id="7826022"/>
<evidence type="ECO:0000256" key="5">
    <source>
        <dbReference type="RuleBase" id="RU003750"/>
    </source>
</evidence>
<feature type="transmembrane region" description="Helical" evidence="6">
    <location>
        <begin position="209"/>
        <end position="231"/>
    </location>
</feature>
<feature type="transmembrane region" description="Helical" evidence="6">
    <location>
        <begin position="81"/>
        <end position="99"/>
    </location>
</feature>
<evidence type="ECO:0000256" key="3">
    <source>
        <dbReference type="ARBA" id="ARBA00022679"/>
    </source>
</evidence>
<keyword evidence="6" id="KW-0812">Transmembrane</keyword>
<dbReference type="EMBL" id="GG662603">
    <property type="protein sequence ID" value="EAS01355.1"/>
    <property type="molecule type" value="Genomic_DNA"/>
</dbReference>
<dbReference type="PANTHER" id="PTHR10414">
    <property type="entry name" value="ETHANOLAMINEPHOSPHOTRANSFERASE"/>
    <property type="match status" value="1"/>
</dbReference>
<dbReference type="STRING" id="312017.I7M2V1"/>
<dbReference type="KEGG" id="tet:TTHERM_00149660"/>
<evidence type="ECO:0000256" key="6">
    <source>
        <dbReference type="SAM" id="Phobius"/>
    </source>
</evidence>
<dbReference type="PANTHER" id="PTHR10414:SF37">
    <property type="entry name" value="BB IN A BOXCAR, ISOFORM C"/>
    <property type="match status" value="1"/>
</dbReference>
<evidence type="ECO:0000256" key="1">
    <source>
        <dbReference type="ARBA" id="ARBA00004370"/>
    </source>
</evidence>
<feature type="transmembrane region" description="Helical" evidence="6">
    <location>
        <begin position="49"/>
        <end position="74"/>
    </location>
</feature>
<dbReference type="GO" id="GO:0016020">
    <property type="term" value="C:membrane"/>
    <property type="evidence" value="ECO:0007669"/>
    <property type="project" value="UniProtKB-SubCell"/>
</dbReference>
<dbReference type="InterPro" id="IPR048254">
    <property type="entry name" value="CDP_ALCOHOL_P_TRANSF_CS"/>
</dbReference>
<dbReference type="Gene3D" id="1.20.120.1760">
    <property type="match status" value="1"/>
</dbReference>
<feature type="transmembrane region" description="Helical" evidence="6">
    <location>
        <begin position="312"/>
        <end position="332"/>
    </location>
</feature>
<dbReference type="OMA" id="SILYNWF"/>
<dbReference type="InParanoid" id="I7M2V1"/>
<name>I7M2V1_TETTS</name>
<keyword evidence="4 6" id="KW-0472">Membrane</keyword>
<dbReference type="PIRSF" id="PIRSF015665">
    <property type="entry name" value="CHOPT"/>
    <property type="match status" value="1"/>
</dbReference>
<dbReference type="Proteomes" id="UP000009168">
    <property type="component" value="Unassembled WGS sequence"/>
</dbReference>
<comment type="subcellular location">
    <subcellularLocation>
        <location evidence="1">Membrane</location>
    </subcellularLocation>
</comment>
<accession>I7M2V1</accession>
<evidence type="ECO:0000256" key="4">
    <source>
        <dbReference type="ARBA" id="ARBA00023136"/>
    </source>
</evidence>
<feature type="transmembrane region" description="Helical" evidence="6">
    <location>
        <begin position="147"/>
        <end position="165"/>
    </location>
</feature>
<sequence length="401" mass="46167">MFGTKFYISTQGEDGVKNFKYKGGSDSILYTYLWSPLCNWIVENWVPKWIAPNVITTIGFLIHVFVHLLVMFYSPNLQNNLPSWVCILMGFALFSYQILDNLDGKQARATGSSSPLGMLFDHGCDAVATWMVVMNTLAILQIQSIRFQYYVILFIGLVPFYFAMWSQYHLGVFRLGYINAVDEGLLFTEILYVATGIFGQQIWSYKIEFLGFTTAEAMLISTFFMSVLQIIQFSNDLYKTVPFIKFLDALKLHSCTILLIITFISADIFIGLDFISQHFLLFIYSLCFAWSKIIGHIQLAHITEEKFDQWRYSYLFVNASYILGGFYCYLTGSSLSNLVYLIYLNFFIAFVCYTHFVYCVFNHLADILGIYIFRIGKRENSLINEKGFISLTKEDVSSSSQ</sequence>
<keyword evidence="3 5" id="KW-0808">Transferase</keyword>
<protein>
    <submittedName>
        <fullName evidence="7">CDP-alcohol phosphatidyltransferase</fullName>
    </submittedName>
</protein>
<keyword evidence="6" id="KW-1133">Transmembrane helix</keyword>
<gene>
    <name evidence="7" type="ORF">TTHERM_00149660</name>
</gene>
<evidence type="ECO:0000256" key="2">
    <source>
        <dbReference type="ARBA" id="ARBA00010441"/>
    </source>
</evidence>
<dbReference type="OrthoDB" id="290232at2759"/>
<comment type="similarity">
    <text evidence="2 5">Belongs to the CDP-alcohol phosphatidyltransferase class-I family.</text>
</comment>
<dbReference type="eggNOG" id="KOG2877">
    <property type="taxonomic scope" value="Eukaryota"/>
</dbReference>
<dbReference type="RefSeq" id="XP_001021601.1">
    <property type="nucleotide sequence ID" value="XM_001021601.3"/>
</dbReference>
<dbReference type="GO" id="GO:0008654">
    <property type="term" value="P:phospholipid biosynthetic process"/>
    <property type="evidence" value="ECO:0007669"/>
    <property type="project" value="InterPro"/>
</dbReference>
<organism evidence="7 8">
    <name type="scientific">Tetrahymena thermophila (strain SB210)</name>
    <dbReference type="NCBI Taxonomy" id="312017"/>
    <lineage>
        <taxon>Eukaryota</taxon>
        <taxon>Sar</taxon>
        <taxon>Alveolata</taxon>
        <taxon>Ciliophora</taxon>
        <taxon>Intramacronucleata</taxon>
        <taxon>Oligohymenophorea</taxon>
        <taxon>Hymenostomatida</taxon>
        <taxon>Tetrahymenina</taxon>
        <taxon>Tetrahymenidae</taxon>
        <taxon>Tetrahymena</taxon>
    </lineage>
</organism>
<feature type="transmembrane region" description="Helical" evidence="6">
    <location>
        <begin position="338"/>
        <end position="361"/>
    </location>
</feature>
<dbReference type="GO" id="GO:0016780">
    <property type="term" value="F:phosphotransferase activity, for other substituted phosphate groups"/>
    <property type="evidence" value="ECO:0007669"/>
    <property type="project" value="InterPro"/>
</dbReference>
<feature type="transmembrane region" description="Helical" evidence="6">
    <location>
        <begin position="278"/>
        <end position="300"/>
    </location>
</feature>
<dbReference type="InterPro" id="IPR043130">
    <property type="entry name" value="CDP-OH_PTrfase_TM_dom"/>
</dbReference>
<evidence type="ECO:0000313" key="8">
    <source>
        <dbReference type="Proteomes" id="UP000009168"/>
    </source>
</evidence>
<dbReference type="Pfam" id="PF01066">
    <property type="entry name" value="CDP-OH_P_transf"/>
    <property type="match status" value="1"/>
</dbReference>
<feature type="transmembrane region" description="Helical" evidence="6">
    <location>
        <begin position="252"/>
        <end position="272"/>
    </location>
</feature>
<dbReference type="AlphaFoldDB" id="I7M2V1"/>
<dbReference type="PROSITE" id="PS00379">
    <property type="entry name" value="CDP_ALCOHOL_P_TRANSF"/>
    <property type="match status" value="1"/>
</dbReference>
<reference evidence="8" key="1">
    <citation type="journal article" date="2006" name="PLoS Biol.">
        <title>Macronuclear genome sequence of the ciliate Tetrahymena thermophila, a model eukaryote.</title>
        <authorList>
            <person name="Eisen J.A."/>
            <person name="Coyne R.S."/>
            <person name="Wu M."/>
            <person name="Wu D."/>
            <person name="Thiagarajan M."/>
            <person name="Wortman J.R."/>
            <person name="Badger J.H."/>
            <person name="Ren Q."/>
            <person name="Amedeo P."/>
            <person name="Jones K.M."/>
            <person name="Tallon L.J."/>
            <person name="Delcher A.L."/>
            <person name="Salzberg S.L."/>
            <person name="Silva J.C."/>
            <person name="Haas B.J."/>
            <person name="Majoros W.H."/>
            <person name="Farzad M."/>
            <person name="Carlton J.M."/>
            <person name="Smith R.K. Jr."/>
            <person name="Garg J."/>
            <person name="Pearlman R.E."/>
            <person name="Karrer K.M."/>
            <person name="Sun L."/>
            <person name="Manning G."/>
            <person name="Elde N.C."/>
            <person name="Turkewitz A.P."/>
            <person name="Asai D.J."/>
            <person name="Wilkes D.E."/>
            <person name="Wang Y."/>
            <person name="Cai H."/>
            <person name="Collins K."/>
            <person name="Stewart B.A."/>
            <person name="Lee S.R."/>
            <person name="Wilamowska K."/>
            <person name="Weinberg Z."/>
            <person name="Ruzzo W.L."/>
            <person name="Wloga D."/>
            <person name="Gaertig J."/>
            <person name="Frankel J."/>
            <person name="Tsao C.-C."/>
            <person name="Gorovsky M.A."/>
            <person name="Keeling P.J."/>
            <person name="Waller R.F."/>
            <person name="Patron N.J."/>
            <person name="Cherry J.M."/>
            <person name="Stover N.A."/>
            <person name="Krieger C.J."/>
            <person name="del Toro C."/>
            <person name="Ryder H.F."/>
            <person name="Williamson S.C."/>
            <person name="Barbeau R.A."/>
            <person name="Hamilton E.P."/>
            <person name="Orias E."/>
        </authorList>
    </citation>
    <scope>NUCLEOTIDE SEQUENCE [LARGE SCALE GENOMIC DNA]</scope>
    <source>
        <strain evidence="8">SB210</strain>
    </source>
</reference>
<proteinExistence type="inferred from homology"/>
<dbReference type="InterPro" id="IPR000462">
    <property type="entry name" value="CDP-OH_P_trans"/>
</dbReference>
<keyword evidence="8" id="KW-1185">Reference proteome</keyword>
<evidence type="ECO:0000313" key="7">
    <source>
        <dbReference type="EMBL" id="EAS01355.1"/>
    </source>
</evidence>
<dbReference type="InterPro" id="IPR014472">
    <property type="entry name" value="CHOPT"/>
</dbReference>